<dbReference type="Proteomes" id="UP000321393">
    <property type="component" value="Unassembled WGS sequence"/>
</dbReference>
<evidence type="ECO:0000313" key="4">
    <source>
        <dbReference type="Proteomes" id="UP000321947"/>
    </source>
</evidence>
<reference evidence="3 4" key="1">
    <citation type="submission" date="2019-08" db="EMBL/GenBank/DDBJ databases">
        <title>Draft genome sequences of two oriental melons (Cucumis melo L. var makuwa).</title>
        <authorList>
            <person name="Kwon S.-Y."/>
        </authorList>
    </citation>
    <scope>NUCLEOTIDE SEQUENCE [LARGE SCALE GENOMIC DNA]</scope>
    <source>
        <strain evidence="4">cv. Chang Bougi</strain>
        <strain evidence="3">cv. SW 3</strain>
        <tissue evidence="2">Leaf</tissue>
    </source>
</reference>
<sequence length="495" mass="56535">MDAKILLVELMSMQEIEVNMITDASSIKKASNEATSIWKPLVIHYEEKPIRGVTRSERCNTPNSLKDILKRDEVRRCKGKALEMTCEDDLNDLSTVFTEKTTLAEKETDHEVVSKEEACFVEYFKHSPVGHDISVNALSEIVKNITSTNCISFTNEEILPEDTGHIYEVSIVPRPSTMVVRAFDVVYWDNLGFIQQGSPVFNAPKAETMMKSDFQMHKRLGKDNQRDLEVISLPKANKKFRGTRVEDDIDDVDFKVPICNLEQNIEEDEYDISHELLRLIEQEEKKTMPYQATLKVINLGTPEEVKEDMSGLDTEIVTHRLPLKLELATYPNWVANIVPVPKKNGKVRMYVDYRDLNRASPKDRFPLPHIDMLVDNTARLKNAGATYPRAMVTLFHDLIHKEIEVYVDGFIVSHEGIKMDPNKIKAIVDLRLPKTEKEIIKGSVIADCLAKLPIEDYEPMKFDFPYEDIMVIVNTSPDTWTMMFDGAINEVGHGV</sequence>
<dbReference type="EMBL" id="SSTE01001018">
    <property type="protein sequence ID" value="KAA0065921.1"/>
    <property type="molecule type" value="Genomic_DNA"/>
</dbReference>
<gene>
    <name evidence="2" type="ORF">E5676_scaffold259G00210</name>
    <name evidence="1" type="ORF">E6C27_scaffold538G001050</name>
</gene>
<organism evidence="2 4">
    <name type="scientific">Cucumis melo var. makuwa</name>
    <name type="common">Oriental melon</name>
    <dbReference type="NCBI Taxonomy" id="1194695"/>
    <lineage>
        <taxon>Eukaryota</taxon>
        <taxon>Viridiplantae</taxon>
        <taxon>Streptophyta</taxon>
        <taxon>Embryophyta</taxon>
        <taxon>Tracheophyta</taxon>
        <taxon>Spermatophyta</taxon>
        <taxon>Magnoliopsida</taxon>
        <taxon>eudicotyledons</taxon>
        <taxon>Gunneridae</taxon>
        <taxon>Pentapetalae</taxon>
        <taxon>rosids</taxon>
        <taxon>fabids</taxon>
        <taxon>Cucurbitales</taxon>
        <taxon>Cucurbitaceae</taxon>
        <taxon>Benincaseae</taxon>
        <taxon>Cucumis</taxon>
    </lineage>
</organism>
<dbReference type="Proteomes" id="UP000321947">
    <property type="component" value="Unassembled WGS sequence"/>
</dbReference>
<evidence type="ECO:0000313" key="1">
    <source>
        <dbReference type="EMBL" id="KAA0065921.1"/>
    </source>
</evidence>
<evidence type="ECO:0000313" key="3">
    <source>
        <dbReference type="Proteomes" id="UP000321393"/>
    </source>
</evidence>
<dbReference type="Gene3D" id="3.10.10.10">
    <property type="entry name" value="HIV Type 1 Reverse Transcriptase, subunit A, domain 1"/>
    <property type="match status" value="1"/>
</dbReference>
<accession>A0A5D3CXC1</accession>
<name>A0A5D3CXC1_CUCMM</name>
<evidence type="ECO:0000313" key="2">
    <source>
        <dbReference type="EMBL" id="TYK15096.1"/>
    </source>
</evidence>
<dbReference type="PANTHER" id="PTHR24559">
    <property type="entry name" value="TRANSPOSON TY3-I GAG-POL POLYPROTEIN"/>
    <property type="match status" value="1"/>
</dbReference>
<proteinExistence type="predicted"/>
<dbReference type="InterPro" id="IPR053134">
    <property type="entry name" value="RNA-dir_DNA_polymerase"/>
</dbReference>
<comment type="caution">
    <text evidence="2">The sequence shown here is derived from an EMBL/GenBank/DDBJ whole genome shotgun (WGS) entry which is preliminary data.</text>
</comment>
<dbReference type="PANTHER" id="PTHR24559:SF457">
    <property type="entry name" value="RNA-DIRECTED DNA POLYMERASE HOMOLOG"/>
    <property type="match status" value="1"/>
</dbReference>
<dbReference type="InterPro" id="IPR043502">
    <property type="entry name" value="DNA/RNA_pol_sf"/>
</dbReference>
<protein>
    <submittedName>
        <fullName evidence="2">Uncharacterized protein</fullName>
    </submittedName>
</protein>
<dbReference type="EMBL" id="SSTD01008710">
    <property type="protein sequence ID" value="TYK15096.1"/>
    <property type="molecule type" value="Genomic_DNA"/>
</dbReference>
<dbReference type="AlphaFoldDB" id="A0A5D3CXC1"/>
<dbReference type="SUPFAM" id="SSF56672">
    <property type="entry name" value="DNA/RNA polymerases"/>
    <property type="match status" value="1"/>
</dbReference>